<dbReference type="SUPFAM" id="SSF68906">
    <property type="entry name" value="SAP domain"/>
    <property type="match status" value="1"/>
</dbReference>
<evidence type="ECO:0000259" key="2">
    <source>
        <dbReference type="PROSITE" id="PS50800"/>
    </source>
</evidence>
<dbReference type="EMBL" id="CM010719">
    <property type="protein sequence ID" value="RZC63097.1"/>
    <property type="molecule type" value="Genomic_DNA"/>
</dbReference>
<dbReference type="PROSITE" id="PS50800">
    <property type="entry name" value="SAP"/>
    <property type="match status" value="1"/>
</dbReference>
<evidence type="ECO:0000313" key="3">
    <source>
        <dbReference type="EMBL" id="RZC63097.1"/>
    </source>
</evidence>
<protein>
    <recommendedName>
        <fullName evidence="2">SAP domain-containing protein</fullName>
    </recommendedName>
</protein>
<dbReference type="AlphaFoldDB" id="A0A4Y7JQV0"/>
<name>A0A4Y7JQV0_PAPSO</name>
<evidence type="ECO:0000313" key="4">
    <source>
        <dbReference type="Proteomes" id="UP000316621"/>
    </source>
</evidence>
<feature type="non-terminal residue" evidence="3">
    <location>
        <position position="1"/>
    </location>
</feature>
<reference evidence="3 4" key="1">
    <citation type="journal article" date="2018" name="Science">
        <title>The opium poppy genome and morphinan production.</title>
        <authorList>
            <person name="Guo L."/>
            <person name="Winzer T."/>
            <person name="Yang X."/>
            <person name="Li Y."/>
            <person name="Ning Z."/>
            <person name="He Z."/>
            <person name="Teodor R."/>
            <person name="Lu Y."/>
            <person name="Bowser T.A."/>
            <person name="Graham I.A."/>
            <person name="Ye K."/>
        </authorList>
    </citation>
    <scope>NUCLEOTIDE SEQUENCE [LARGE SCALE GENOMIC DNA]</scope>
    <source>
        <strain evidence="4">cv. HN1</strain>
        <tissue evidence="3">Leaves</tissue>
    </source>
</reference>
<dbReference type="Gene3D" id="1.10.720.30">
    <property type="entry name" value="SAP domain"/>
    <property type="match status" value="1"/>
</dbReference>
<dbReference type="InterPro" id="IPR036361">
    <property type="entry name" value="SAP_dom_sf"/>
</dbReference>
<dbReference type="Proteomes" id="UP000316621">
    <property type="component" value="Chromosome 5"/>
</dbReference>
<keyword evidence="4" id="KW-1185">Reference proteome</keyword>
<organism evidence="3 4">
    <name type="scientific">Papaver somniferum</name>
    <name type="common">Opium poppy</name>
    <dbReference type="NCBI Taxonomy" id="3469"/>
    <lineage>
        <taxon>Eukaryota</taxon>
        <taxon>Viridiplantae</taxon>
        <taxon>Streptophyta</taxon>
        <taxon>Embryophyta</taxon>
        <taxon>Tracheophyta</taxon>
        <taxon>Spermatophyta</taxon>
        <taxon>Magnoliopsida</taxon>
        <taxon>Ranunculales</taxon>
        <taxon>Papaveraceae</taxon>
        <taxon>Papaveroideae</taxon>
        <taxon>Papaver</taxon>
    </lineage>
</organism>
<proteinExistence type="predicted"/>
<sequence>ILRIRNSVLEARNAELQTKLHGSQVAQKEAESKKDDLEETAMTKKNGRKRKEEHQYNTRRASKVVPAMLSSPGESTNFHDESVTMQQRAENCRLVVLRSLTKSKDFLWCMVPAYGCLHRMRKDVPITVPKGSKTHSTSKDTYQTMTVKTLRDLLKERGLMVKGKKDELIAPLRGI</sequence>
<feature type="region of interest" description="Disordered" evidence="1">
    <location>
        <begin position="20"/>
        <end position="58"/>
    </location>
</feature>
<gene>
    <name evidence="3" type="ORF">C5167_024859</name>
</gene>
<dbReference type="Pfam" id="PF02037">
    <property type="entry name" value="SAP"/>
    <property type="match status" value="1"/>
</dbReference>
<accession>A0A4Y7JQV0</accession>
<evidence type="ECO:0000256" key="1">
    <source>
        <dbReference type="SAM" id="MobiDB-lite"/>
    </source>
</evidence>
<feature type="domain" description="SAP" evidence="2">
    <location>
        <begin position="142"/>
        <end position="175"/>
    </location>
</feature>
<dbReference type="InterPro" id="IPR003034">
    <property type="entry name" value="SAP_dom"/>
</dbReference>
<dbReference type="Gramene" id="RZC63097">
    <property type="protein sequence ID" value="RZC63097"/>
    <property type="gene ID" value="C5167_024859"/>
</dbReference>